<accession>A0A5C3PMS2</accession>
<proteinExistence type="predicted"/>
<evidence type="ECO:0000313" key="4">
    <source>
        <dbReference type="Proteomes" id="UP000308197"/>
    </source>
</evidence>
<keyword evidence="4" id="KW-1185">Reference proteome</keyword>
<feature type="region of interest" description="Disordered" evidence="2">
    <location>
        <begin position="66"/>
        <end position="101"/>
    </location>
</feature>
<dbReference type="EMBL" id="ML211048">
    <property type="protein sequence ID" value="TFK90367.1"/>
    <property type="molecule type" value="Genomic_DNA"/>
</dbReference>
<name>A0A5C3PMS2_9APHY</name>
<evidence type="ECO:0000313" key="3">
    <source>
        <dbReference type="EMBL" id="TFK90367.1"/>
    </source>
</evidence>
<feature type="coiled-coil region" evidence="1">
    <location>
        <begin position="138"/>
        <end position="165"/>
    </location>
</feature>
<dbReference type="Proteomes" id="UP000308197">
    <property type="component" value="Unassembled WGS sequence"/>
</dbReference>
<evidence type="ECO:0000256" key="2">
    <source>
        <dbReference type="SAM" id="MobiDB-lite"/>
    </source>
</evidence>
<keyword evidence="1" id="KW-0175">Coiled coil</keyword>
<feature type="region of interest" description="Disordered" evidence="2">
    <location>
        <begin position="173"/>
        <end position="210"/>
    </location>
</feature>
<reference evidence="3 4" key="1">
    <citation type="journal article" date="2019" name="Nat. Ecol. Evol.">
        <title>Megaphylogeny resolves global patterns of mushroom evolution.</title>
        <authorList>
            <person name="Varga T."/>
            <person name="Krizsan K."/>
            <person name="Foldi C."/>
            <person name="Dima B."/>
            <person name="Sanchez-Garcia M."/>
            <person name="Sanchez-Ramirez S."/>
            <person name="Szollosi G.J."/>
            <person name="Szarkandi J.G."/>
            <person name="Papp V."/>
            <person name="Albert L."/>
            <person name="Andreopoulos W."/>
            <person name="Angelini C."/>
            <person name="Antonin V."/>
            <person name="Barry K.W."/>
            <person name="Bougher N.L."/>
            <person name="Buchanan P."/>
            <person name="Buyck B."/>
            <person name="Bense V."/>
            <person name="Catcheside P."/>
            <person name="Chovatia M."/>
            <person name="Cooper J."/>
            <person name="Damon W."/>
            <person name="Desjardin D."/>
            <person name="Finy P."/>
            <person name="Geml J."/>
            <person name="Haridas S."/>
            <person name="Hughes K."/>
            <person name="Justo A."/>
            <person name="Karasinski D."/>
            <person name="Kautmanova I."/>
            <person name="Kiss B."/>
            <person name="Kocsube S."/>
            <person name="Kotiranta H."/>
            <person name="LaButti K.M."/>
            <person name="Lechner B.E."/>
            <person name="Liimatainen K."/>
            <person name="Lipzen A."/>
            <person name="Lukacs Z."/>
            <person name="Mihaltcheva S."/>
            <person name="Morgado L.N."/>
            <person name="Niskanen T."/>
            <person name="Noordeloos M.E."/>
            <person name="Ohm R.A."/>
            <person name="Ortiz-Santana B."/>
            <person name="Ovrebo C."/>
            <person name="Racz N."/>
            <person name="Riley R."/>
            <person name="Savchenko A."/>
            <person name="Shiryaev A."/>
            <person name="Soop K."/>
            <person name="Spirin V."/>
            <person name="Szebenyi C."/>
            <person name="Tomsovsky M."/>
            <person name="Tulloss R.E."/>
            <person name="Uehling J."/>
            <person name="Grigoriev I.V."/>
            <person name="Vagvolgyi C."/>
            <person name="Papp T."/>
            <person name="Martin F.M."/>
            <person name="Miettinen O."/>
            <person name="Hibbett D.S."/>
            <person name="Nagy L.G."/>
        </authorList>
    </citation>
    <scope>NUCLEOTIDE SEQUENCE [LARGE SCALE GENOMIC DNA]</scope>
    <source>
        <strain evidence="3 4">HHB13444</strain>
    </source>
</reference>
<gene>
    <name evidence="3" type="ORF">K466DRAFT_574296</name>
</gene>
<sequence length="210" mass="23158">MHTNLDYAIASVLERGQALDIPNVFAVYLQRIVACELSDGVPVAETEAIARAALVSFERAMDKYPMAPLPAHTPKTKTKTKKPSPNARPGPSAQTTAPGAKRYSVEVEQLRWDYQKAMWRATMGYDDPGCTCLSCGSLLALREKAELLSAQCEDLIARCEEWEQQISQLVPAERKRRPRKAKKRVAKKAQGVRAAPPFDPYAPSTSAAMI</sequence>
<feature type="compositionally biased region" description="Basic residues" evidence="2">
    <location>
        <begin position="174"/>
        <end position="187"/>
    </location>
</feature>
<dbReference type="AlphaFoldDB" id="A0A5C3PMS2"/>
<dbReference type="InParanoid" id="A0A5C3PMS2"/>
<protein>
    <submittedName>
        <fullName evidence="3">Uncharacterized protein</fullName>
    </submittedName>
</protein>
<organism evidence="3 4">
    <name type="scientific">Polyporus arcularius HHB13444</name>
    <dbReference type="NCBI Taxonomy" id="1314778"/>
    <lineage>
        <taxon>Eukaryota</taxon>
        <taxon>Fungi</taxon>
        <taxon>Dikarya</taxon>
        <taxon>Basidiomycota</taxon>
        <taxon>Agaricomycotina</taxon>
        <taxon>Agaricomycetes</taxon>
        <taxon>Polyporales</taxon>
        <taxon>Polyporaceae</taxon>
        <taxon>Polyporus</taxon>
    </lineage>
</organism>
<evidence type="ECO:0000256" key="1">
    <source>
        <dbReference type="SAM" id="Coils"/>
    </source>
</evidence>